<dbReference type="PROSITE" id="PS51885">
    <property type="entry name" value="NEPRILYSIN"/>
    <property type="match status" value="1"/>
</dbReference>
<keyword evidence="9" id="KW-1133">Transmembrane helix</keyword>
<dbReference type="InterPro" id="IPR008753">
    <property type="entry name" value="Peptidase_M13_N"/>
</dbReference>
<keyword evidence="4" id="KW-0479">Metal-binding</keyword>
<evidence type="ECO:0000259" key="11">
    <source>
        <dbReference type="Pfam" id="PF05649"/>
    </source>
</evidence>
<keyword evidence="5" id="KW-0378">Hydrolase</keyword>
<dbReference type="Pfam" id="PF05649">
    <property type="entry name" value="Peptidase_M13_N"/>
    <property type="match status" value="2"/>
</dbReference>
<dbReference type="PANTHER" id="PTHR11733:SF240">
    <property type="entry name" value="GH14155P-RELATED"/>
    <property type="match status" value="1"/>
</dbReference>
<keyword evidence="6" id="KW-0862">Zinc</keyword>
<evidence type="ECO:0000313" key="13">
    <source>
        <dbReference type="Proteomes" id="UP001176961"/>
    </source>
</evidence>
<evidence type="ECO:0000256" key="6">
    <source>
        <dbReference type="ARBA" id="ARBA00022833"/>
    </source>
</evidence>
<dbReference type="GO" id="GO:0005886">
    <property type="term" value="C:plasma membrane"/>
    <property type="evidence" value="ECO:0007669"/>
    <property type="project" value="TreeGrafter"/>
</dbReference>
<dbReference type="PANTHER" id="PTHR11733">
    <property type="entry name" value="ZINC METALLOPROTEASE FAMILY M13 NEPRILYSIN-RELATED"/>
    <property type="match status" value="1"/>
</dbReference>
<feature type="region of interest" description="Disordered" evidence="8">
    <location>
        <begin position="35"/>
        <end position="54"/>
    </location>
</feature>
<comment type="cofactor">
    <cofactor evidence="1">
        <name>Zn(2+)</name>
        <dbReference type="ChEBI" id="CHEBI:29105"/>
    </cofactor>
</comment>
<dbReference type="GO" id="GO:0004222">
    <property type="term" value="F:metalloendopeptidase activity"/>
    <property type="evidence" value="ECO:0007669"/>
    <property type="project" value="InterPro"/>
</dbReference>
<evidence type="ECO:0000256" key="2">
    <source>
        <dbReference type="ARBA" id="ARBA00007357"/>
    </source>
</evidence>
<evidence type="ECO:0000256" key="4">
    <source>
        <dbReference type="ARBA" id="ARBA00022723"/>
    </source>
</evidence>
<evidence type="ECO:0000256" key="7">
    <source>
        <dbReference type="ARBA" id="ARBA00023049"/>
    </source>
</evidence>
<evidence type="ECO:0000256" key="1">
    <source>
        <dbReference type="ARBA" id="ARBA00001947"/>
    </source>
</evidence>
<dbReference type="InterPro" id="IPR042089">
    <property type="entry name" value="Peptidase_M13_dom_2"/>
</dbReference>
<dbReference type="Gene3D" id="1.10.1380.10">
    <property type="entry name" value="Neutral endopeptidase , domain2"/>
    <property type="match status" value="2"/>
</dbReference>
<feature type="transmembrane region" description="Helical" evidence="9">
    <location>
        <begin position="9"/>
        <end position="30"/>
    </location>
</feature>
<dbReference type="PRINTS" id="PR00786">
    <property type="entry name" value="NEPRILYSIN"/>
</dbReference>
<dbReference type="InterPro" id="IPR024079">
    <property type="entry name" value="MetalloPept_cat_dom_sf"/>
</dbReference>
<evidence type="ECO:0000256" key="8">
    <source>
        <dbReference type="SAM" id="MobiDB-lite"/>
    </source>
</evidence>
<dbReference type="EMBL" id="CATQJL010000305">
    <property type="protein sequence ID" value="CAJ0601295.1"/>
    <property type="molecule type" value="Genomic_DNA"/>
</dbReference>
<reference evidence="12" key="1">
    <citation type="submission" date="2023-07" db="EMBL/GenBank/DDBJ databases">
        <authorList>
            <consortium name="CYATHOMIX"/>
        </authorList>
    </citation>
    <scope>NUCLEOTIDE SEQUENCE</scope>
    <source>
        <strain evidence="12">N/A</strain>
    </source>
</reference>
<accession>A0AA36M8D5</accession>
<keyword evidence="7" id="KW-0482">Metalloprotease</keyword>
<dbReference type="CDD" id="cd08662">
    <property type="entry name" value="M13"/>
    <property type="match status" value="2"/>
</dbReference>
<dbReference type="InterPro" id="IPR018497">
    <property type="entry name" value="Peptidase_M13_C"/>
</dbReference>
<feature type="domain" description="Peptidase M13 C-terminal" evidence="10">
    <location>
        <begin position="1333"/>
        <end position="1554"/>
    </location>
</feature>
<organism evidence="12 13">
    <name type="scientific">Cylicocyclus nassatus</name>
    <name type="common">Nematode worm</name>
    <dbReference type="NCBI Taxonomy" id="53992"/>
    <lineage>
        <taxon>Eukaryota</taxon>
        <taxon>Metazoa</taxon>
        <taxon>Ecdysozoa</taxon>
        <taxon>Nematoda</taxon>
        <taxon>Chromadorea</taxon>
        <taxon>Rhabditida</taxon>
        <taxon>Rhabditina</taxon>
        <taxon>Rhabditomorpha</taxon>
        <taxon>Strongyloidea</taxon>
        <taxon>Strongylidae</taxon>
        <taxon>Cylicocyclus</taxon>
    </lineage>
</organism>
<proteinExistence type="inferred from homology"/>
<dbReference type="GO" id="GO:0016485">
    <property type="term" value="P:protein processing"/>
    <property type="evidence" value="ECO:0007669"/>
    <property type="project" value="TreeGrafter"/>
</dbReference>
<feature type="domain" description="Peptidase M13 N-terminal" evidence="11">
    <location>
        <begin position="87"/>
        <end position="522"/>
    </location>
</feature>
<keyword evidence="9" id="KW-0812">Transmembrane</keyword>
<evidence type="ECO:0000256" key="5">
    <source>
        <dbReference type="ARBA" id="ARBA00022801"/>
    </source>
</evidence>
<dbReference type="SUPFAM" id="SSF55486">
    <property type="entry name" value="Metalloproteases ('zincins'), catalytic domain"/>
    <property type="match status" value="2"/>
</dbReference>
<comment type="caution">
    <text evidence="12">The sequence shown here is derived from an EMBL/GenBank/DDBJ whole genome shotgun (WGS) entry which is preliminary data.</text>
</comment>
<keyword evidence="3" id="KW-0645">Protease</keyword>
<dbReference type="InterPro" id="IPR000718">
    <property type="entry name" value="Peptidase_M13"/>
</dbReference>
<dbReference type="GO" id="GO:0046872">
    <property type="term" value="F:metal ion binding"/>
    <property type="evidence" value="ECO:0007669"/>
    <property type="project" value="UniProtKB-KW"/>
</dbReference>
<dbReference type="Pfam" id="PF01431">
    <property type="entry name" value="Peptidase_M13"/>
    <property type="match status" value="2"/>
</dbReference>
<evidence type="ECO:0000256" key="3">
    <source>
        <dbReference type="ARBA" id="ARBA00022670"/>
    </source>
</evidence>
<dbReference type="Proteomes" id="UP001176961">
    <property type="component" value="Unassembled WGS sequence"/>
</dbReference>
<name>A0AA36M8D5_CYLNA</name>
<gene>
    <name evidence="12" type="ORF">CYNAS_LOCUS13278</name>
</gene>
<keyword evidence="13" id="KW-1185">Reference proteome</keyword>
<sequence>MASKKLNYVIYGTVVTSILATLGISIGNLVETLKKKDEGPSPSPLPPKGNPLNLQSPKQIESGALKYEAYKDVVKHFKSIIDTKVNPCEDFYQYTCGNLQGDMSFVNSDYDNLHNMIEQFKNRSYIDKAPEPVMMMSRYYEKCVVARTNWNELTKDAKVVMDAIKRLAGGNGDFPDTKFPFYMLYQDAQESEALTPNGLAFLLGNTIGMDSVASLVQAMIEINWKDHTGEDGNKFFLDQPDTLIPYKYHIRAWDTAKQSMMETLKSIMNRVATAQGITLREEKLNSDLNEVLEFDHVLATKYSTDDKTRRNFERSFNTMTLQELQERYNKINWELFISEVTQLAPDAREKLLASGSYRYVVSEPGVFQLLNDELYQTGESATRTLVNYVYIKMVKAYSDYLPSTTVTDTLESEPLRLGRPRHIRKETKHFKRMQISEIEQAEMSCAEETMGSMPYANGRLFIDKIYPTEQSRKELHEKVGEMYSGIFVGFRSMINQLKWMSTASKAAAFKKIDSLVKNIGYPDWITDDEQLTSAHKDLSLNEDNDYFQMVKNIKKWQIKETWNSLFNVSVNRINFNGPPGTTNAWYQPQLNSITLPAAILHSPFYNPSWPAALNFGGLGVIVGHELTHGFDDEGVQWDGTGLLAGWMDNSSITGFREMADCVVDQFNHFCPLNETTVGRKVCVDGAMTQGENIADSGGIQSSYRAFRNYVNLNGPDPQLPDDELQEFSQDQLFFLGFSQVWCRKPLDASKLLNQLLTDVHSPAEYRVFGTMQNFPAFKEAFHCPTTAYAPEKHCDVWVSEMDSSYGKPDVKNEVNVRPNERITPTKAEEYDAYKIAIDFYQESVNASADPCEDFFQYACGKYDKAVSFGLARAKILVHIGDKLYDPDYSGKIQESEALKKAKMFTDACVKATWNTSTSEEILVTKNYLKPRVEQLKNHLGSDFTLLYGGEVSTLPNPEQLAKALGYLTFNQGIDTLVTPMVDTNWPEPTSGYYMFLDQNTAYMGKTYYDKDAFKTIKENYINTATAVVTRFAKAQGISKDPNALKQGIRSLIEFEQQIVLDYSTSDEIRRGFKRSWNPKSIAELAAYKFVDWKTYLEQVPDVAHEIIKGEGFKVSVMEPEMYKKFSDEYSNLDKTKLVNYLFMRLILSNAQYLPSYADDFKGMPEEALVLGRRRPYPLPYFFKRSGEKPENVASCVGVANQLMQYAVGRVYIDYEYPNEAKKNLTREKVGGMMQNVIYAFQGMVNSLDWMSPQTKQKAYEKTLGIVQNIAFPDWIMDNAKLDDYYSKLNLANSDNYYEMWAELIKFNIHLQYKQLTLEKADRHDFLSQPGTVNAWYSPELNSITFPAGILQPPYFHPYWPTSINYGALGVVAGHELTHGFDDQGVQWDSQGSLYLNGCPTCLGWMDMGSTMGFAGMAECVINEYGDFCPLDPNKYTPNCLNGQLTQGENIADNGGIHAAYRAYRDYMELNGPEPLLPDRFYEQFTHDQLFFLGFAQVWCEKRRTDDLLYQQLMVDVHSPAMYRVFGTLQNFPAFRVAFNCPAKCRYAPKNHCNVWVPNKAH</sequence>
<protein>
    <submittedName>
        <fullName evidence="12">Uncharacterized protein</fullName>
    </submittedName>
</protein>
<comment type="similarity">
    <text evidence="2">Belongs to the peptidase M13 family.</text>
</comment>
<evidence type="ECO:0000313" key="12">
    <source>
        <dbReference type="EMBL" id="CAJ0601295.1"/>
    </source>
</evidence>
<evidence type="ECO:0000256" key="9">
    <source>
        <dbReference type="SAM" id="Phobius"/>
    </source>
</evidence>
<evidence type="ECO:0000259" key="10">
    <source>
        <dbReference type="Pfam" id="PF01431"/>
    </source>
</evidence>
<dbReference type="Gene3D" id="3.40.390.10">
    <property type="entry name" value="Collagenase (Catalytic Domain)"/>
    <property type="match status" value="2"/>
</dbReference>
<keyword evidence="9" id="KW-0472">Membrane</keyword>
<feature type="domain" description="Peptidase M13 C-terminal" evidence="10">
    <location>
        <begin position="583"/>
        <end position="796"/>
    </location>
</feature>
<feature type="domain" description="Peptidase M13 N-terminal" evidence="11">
    <location>
        <begin position="850"/>
        <end position="1272"/>
    </location>
</feature>